<dbReference type="Proteomes" id="UP000326759">
    <property type="component" value="Unassembled WGS sequence"/>
</dbReference>
<comment type="caution">
    <text evidence="3">The sequence shown here is derived from an EMBL/GenBank/DDBJ whole genome shotgun (WGS) entry which is preliminary data.</text>
</comment>
<dbReference type="OrthoDB" id="6380161at2759"/>
<evidence type="ECO:0000313" key="4">
    <source>
        <dbReference type="Proteomes" id="UP000326759"/>
    </source>
</evidence>
<dbReference type="InterPro" id="IPR055472">
    <property type="entry name" value="DUF7044"/>
</dbReference>
<accession>A0A5N5T6I9</accession>
<feature type="non-terminal residue" evidence="3">
    <location>
        <position position="1"/>
    </location>
</feature>
<dbReference type="PANTHER" id="PTHR22255">
    <property type="entry name" value="LP06548P"/>
    <property type="match status" value="1"/>
</dbReference>
<evidence type="ECO:0000259" key="1">
    <source>
        <dbReference type="Pfam" id="PF23071"/>
    </source>
</evidence>
<feature type="non-terminal residue" evidence="3">
    <location>
        <position position="203"/>
    </location>
</feature>
<evidence type="ECO:0000313" key="3">
    <source>
        <dbReference type="EMBL" id="KAB7501779.1"/>
    </source>
</evidence>
<dbReference type="PANTHER" id="PTHR22255:SF4">
    <property type="entry name" value="CATION-INDEPENDENT MANNOSE-6-PHOSPHATE RECEPTOR"/>
    <property type="match status" value="1"/>
</dbReference>
<dbReference type="Pfam" id="PF23071">
    <property type="entry name" value="DUF7044"/>
    <property type="match status" value="1"/>
</dbReference>
<dbReference type="Pfam" id="PF23073">
    <property type="entry name" value="DUF7045"/>
    <property type="match status" value="1"/>
</dbReference>
<keyword evidence="4" id="KW-1185">Reference proteome</keyword>
<organism evidence="3 4">
    <name type="scientific">Armadillidium nasatum</name>
    <dbReference type="NCBI Taxonomy" id="96803"/>
    <lineage>
        <taxon>Eukaryota</taxon>
        <taxon>Metazoa</taxon>
        <taxon>Ecdysozoa</taxon>
        <taxon>Arthropoda</taxon>
        <taxon>Crustacea</taxon>
        <taxon>Multicrustacea</taxon>
        <taxon>Malacostraca</taxon>
        <taxon>Eumalacostraca</taxon>
        <taxon>Peracarida</taxon>
        <taxon>Isopoda</taxon>
        <taxon>Oniscidea</taxon>
        <taxon>Crinocheta</taxon>
        <taxon>Armadillidiidae</taxon>
        <taxon>Armadillidium</taxon>
    </lineage>
</organism>
<name>A0A5N5T6I9_9CRUS</name>
<dbReference type="EMBL" id="SEYY01009536">
    <property type="protein sequence ID" value="KAB7501779.1"/>
    <property type="molecule type" value="Genomic_DNA"/>
</dbReference>
<evidence type="ECO:0000259" key="2">
    <source>
        <dbReference type="Pfam" id="PF23073"/>
    </source>
</evidence>
<gene>
    <name evidence="3" type="ORF">Anas_12123</name>
</gene>
<dbReference type="InterPro" id="IPR055473">
    <property type="entry name" value="DUF7045"/>
</dbReference>
<protein>
    <submittedName>
        <fullName evidence="3">Uncharacterized protein</fullName>
    </submittedName>
</protein>
<sequence>IGVCYFPLEYQGIFSTQAGVSGEKSHKYLQITILPDAIPVWGVCHEMNGPLVILRDSTGGEECFRCFHVTLQSPNVFQIFTEGIDKCYIKSKSAKTSCPTTAEIKNKIAREIMLYTSVQYNYFSNSQICSDDVFIGQIWNTQGRILDSDRKNCLVIGEYTGVLPDNPSLCAKLATDCRNPSMKYFTVYSCENSSQIFENIGVT</sequence>
<reference evidence="3 4" key="1">
    <citation type="journal article" date="2019" name="PLoS Biol.">
        <title>Sex chromosomes control vertical transmission of feminizing Wolbachia symbionts in an isopod.</title>
        <authorList>
            <person name="Becking T."/>
            <person name="Chebbi M.A."/>
            <person name="Giraud I."/>
            <person name="Moumen B."/>
            <person name="Laverre T."/>
            <person name="Caubet Y."/>
            <person name="Peccoud J."/>
            <person name="Gilbert C."/>
            <person name="Cordaux R."/>
        </authorList>
    </citation>
    <scope>NUCLEOTIDE SEQUENCE [LARGE SCALE GENOMIC DNA]</scope>
    <source>
        <strain evidence="3">ANa2</strain>
        <tissue evidence="3">Whole body excluding digestive tract and cuticle</tissue>
    </source>
</reference>
<dbReference type="AlphaFoldDB" id="A0A5N5T6I9"/>
<proteinExistence type="predicted"/>
<feature type="domain" description="DUF7044" evidence="1">
    <location>
        <begin position="3"/>
        <end position="101"/>
    </location>
</feature>
<feature type="domain" description="DUF7045" evidence="2">
    <location>
        <begin position="153"/>
        <end position="199"/>
    </location>
</feature>